<evidence type="ECO:0000256" key="1">
    <source>
        <dbReference type="SAM" id="MobiDB-lite"/>
    </source>
</evidence>
<dbReference type="Proteomes" id="UP000282818">
    <property type="component" value="Unassembled WGS sequence"/>
</dbReference>
<accession>A0A437QD39</accession>
<comment type="caution">
    <text evidence="2">The sequence shown here is derived from an EMBL/GenBank/DDBJ whole genome shotgun (WGS) entry which is preliminary data.</text>
</comment>
<reference evidence="2 3" key="1">
    <citation type="submission" date="2019-01" db="EMBL/GenBank/DDBJ databases">
        <authorList>
            <person name="Chen W.-M."/>
        </authorList>
    </citation>
    <scope>NUCLEOTIDE SEQUENCE [LARGE SCALE GENOMIC DNA]</scope>
    <source>
        <strain evidence="2 3">HPM-16</strain>
    </source>
</reference>
<evidence type="ECO:0000313" key="3">
    <source>
        <dbReference type="Proteomes" id="UP000282818"/>
    </source>
</evidence>
<proteinExistence type="predicted"/>
<keyword evidence="3" id="KW-1185">Reference proteome</keyword>
<dbReference type="AlphaFoldDB" id="A0A437QD39"/>
<feature type="region of interest" description="Disordered" evidence="1">
    <location>
        <begin position="25"/>
        <end position="49"/>
    </location>
</feature>
<evidence type="ECO:0000313" key="2">
    <source>
        <dbReference type="EMBL" id="RVU32446.1"/>
    </source>
</evidence>
<dbReference type="EMBL" id="SACQ01000001">
    <property type="protein sequence ID" value="RVU32446.1"/>
    <property type="molecule type" value="Genomic_DNA"/>
</dbReference>
<organism evidence="2 3">
    <name type="scientific">Neptunomonas marina</name>
    <dbReference type="NCBI Taxonomy" id="1815562"/>
    <lineage>
        <taxon>Bacteria</taxon>
        <taxon>Pseudomonadati</taxon>
        <taxon>Pseudomonadota</taxon>
        <taxon>Gammaproteobacteria</taxon>
        <taxon>Oceanospirillales</taxon>
        <taxon>Oceanospirillaceae</taxon>
        <taxon>Neptunomonas</taxon>
    </lineage>
</organism>
<dbReference type="RefSeq" id="WP_127692615.1">
    <property type="nucleotide sequence ID" value="NZ_SACQ01000001.1"/>
</dbReference>
<name>A0A437QD39_9GAMM</name>
<feature type="compositionally biased region" description="Low complexity" evidence="1">
    <location>
        <begin position="25"/>
        <end position="34"/>
    </location>
</feature>
<protein>
    <submittedName>
        <fullName evidence="2">Uncharacterized protein</fullName>
    </submittedName>
</protein>
<sequence length="293" mass="31845">MLRTLVLVAILIAIGVLYFAIPDPSDSETPPTSSALPSNPETQPPVESAPQLKTELTQQAEAHIAKLTETPSTAIDARKARHFVTESQLINLPELKAQQHSAVLEQVSADGSSNVAVDDSSAQSFGVAVSTFNPSSANGAQPSVQTTLSAENVRALSLANQVQLKELIDQSDSAEKRIFYIHAVNPDDEQGLWGILQSGLTETFAAGIKVSSNAETLKAYIPDEADEVLNNRSSSYLGKLLHDKAQTTYIYNYEQGLIGQNPNLIKPGQQLIIVTFTEQELMQIYEHFQTQRD</sequence>
<gene>
    <name evidence="2" type="ORF">EOE65_02015</name>
</gene>